<name>A0A918A4Q2_9ACTN</name>
<comment type="similarity">
    <text evidence="2">Belongs to the CPA3 antiporters (TC 2.A.63) subunit E family.</text>
</comment>
<keyword evidence="4 7" id="KW-0812">Transmembrane</keyword>
<keyword evidence="9" id="KW-1185">Reference proteome</keyword>
<sequence>MKGFVPRPFGRPVPLELVVWLALIWVMLWGEVSVGTVLGGLLTGAITTWLLPLPALDPGIRIRPLKAASFLLWFTADLVNSTARVVLWVLRTGSPPSGIVQVRLRTSSESMMMMIMVAVSTVPGSLVLEAHPDRRELVLHVLGRTGDLTSLAQRDVSGLESRIVSAFGTRADREELR</sequence>
<evidence type="ECO:0000313" key="8">
    <source>
        <dbReference type="EMBL" id="GGP06751.1"/>
    </source>
</evidence>
<gene>
    <name evidence="8" type="ORF">GCM10012278_31780</name>
</gene>
<dbReference type="Pfam" id="PF01899">
    <property type="entry name" value="MNHE"/>
    <property type="match status" value="1"/>
</dbReference>
<dbReference type="PANTHER" id="PTHR34584:SF1">
    <property type="entry name" value="NA(+)_H(+) ANTIPORTER SUBUNIT E1"/>
    <property type="match status" value="1"/>
</dbReference>
<dbReference type="EMBL" id="BMNK01000004">
    <property type="protein sequence ID" value="GGP06751.1"/>
    <property type="molecule type" value="Genomic_DNA"/>
</dbReference>
<feature type="transmembrane region" description="Helical" evidence="7">
    <location>
        <begin position="110"/>
        <end position="128"/>
    </location>
</feature>
<evidence type="ECO:0000256" key="3">
    <source>
        <dbReference type="ARBA" id="ARBA00022475"/>
    </source>
</evidence>
<evidence type="ECO:0000256" key="7">
    <source>
        <dbReference type="SAM" id="Phobius"/>
    </source>
</evidence>
<keyword evidence="3" id="KW-1003">Cell membrane</keyword>
<feature type="transmembrane region" description="Helical" evidence="7">
    <location>
        <begin position="36"/>
        <end position="56"/>
    </location>
</feature>
<keyword evidence="5 7" id="KW-1133">Transmembrane helix</keyword>
<evidence type="ECO:0000256" key="6">
    <source>
        <dbReference type="ARBA" id="ARBA00023136"/>
    </source>
</evidence>
<evidence type="ECO:0000256" key="2">
    <source>
        <dbReference type="ARBA" id="ARBA00006228"/>
    </source>
</evidence>
<organism evidence="8 9">
    <name type="scientific">Nonomuraea glycinis</name>
    <dbReference type="NCBI Taxonomy" id="2047744"/>
    <lineage>
        <taxon>Bacteria</taxon>
        <taxon>Bacillati</taxon>
        <taxon>Actinomycetota</taxon>
        <taxon>Actinomycetes</taxon>
        <taxon>Streptosporangiales</taxon>
        <taxon>Streptosporangiaceae</taxon>
        <taxon>Nonomuraea</taxon>
    </lineage>
</organism>
<comment type="subcellular location">
    <subcellularLocation>
        <location evidence="1">Cell membrane</location>
        <topology evidence="1">Multi-pass membrane protein</topology>
    </subcellularLocation>
</comment>
<feature type="transmembrane region" description="Helical" evidence="7">
    <location>
        <begin position="12"/>
        <end position="30"/>
    </location>
</feature>
<accession>A0A918A4Q2</accession>
<proteinExistence type="inferred from homology"/>
<evidence type="ECO:0000256" key="5">
    <source>
        <dbReference type="ARBA" id="ARBA00022989"/>
    </source>
</evidence>
<dbReference type="PANTHER" id="PTHR34584">
    <property type="entry name" value="NA(+)/H(+) ANTIPORTER SUBUNIT E1"/>
    <property type="match status" value="1"/>
</dbReference>
<reference evidence="8" key="1">
    <citation type="journal article" date="2014" name="Int. J. Syst. Evol. Microbiol.">
        <title>Complete genome sequence of Corynebacterium casei LMG S-19264T (=DSM 44701T), isolated from a smear-ripened cheese.</title>
        <authorList>
            <consortium name="US DOE Joint Genome Institute (JGI-PGF)"/>
            <person name="Walter F."/>
            <person name="Albersmeier A."/>
            <person name="Kalinowski J."/>
            <person name="Ruckert C."/>
        </authorList>
    </citation>
    <scope>NUCLEOTIDE SEQUENCE</scope>
    <source>
        <strain evidence="8">CGMCC 4.7430</strain>
    </source>
</reference>
<keyword evidence="6 7" id="KW-0472">Membrane</keyword>
<dbReference type="InterPro" id="IPR002758">
    <property type="entry name" value="Cation_antiport_E"/>
</dbReference>
<dbReference type="AlphaFoldDB" id="A0A918A4Q2"/>
<evidence type="ECO:0000313" key="9">
    <source>
        <dbReference type="Proteomes" id="UP000660745"/>
    </source>
</evidence>
<feature type="transmembrane region" description="Helical" evidence="7">
    <location>
        <begin position="68"/>
        <end position="90"/>
    </location>
</feature>
<comment type="caution">
    <text evidence="8">The sequence shown here is derived from an EMBL/GenBank/DDBJ whole genome shotgun (WGS) entry which is preliminary data.</text>
</comment>
<dbReference type="GO" id="GO:0008324">
    <property type="term" value="F:monoatomic cation transmembrane transporter activity"/>
    <property type="evidence" value="ECO:0007669"/>
    <property type="project" value="InterPro"/>
</dbReference>
<dbReference type="Proteomes" id="UP000660745">
    <property type="component" value="Unassembled WGS sequence"/>
</dbReference>
<evidence type="ECO:0000256" key="1">
    <source>
        <dbReference type="ARBA" id="ARBA00004651"/>
    </source>
</evidence>
<reference evidence="8" key="2">
    <citation type="submission" date="2020-09" db="EMBL/GenBank/DDBJ databases">
        <authorList>
            <person name="Sun Q."/>
            <person name="Zhou Y."/>
        </authorList>
    </citation>
    <scope>NUCLEOTIDE SEQUENCE</scope>
    <source>
        <strain evidence="8">CGMCC 4.7430</strain>
    </source>
</reference>
<dbReference type="GO" id="GO:0005886">
    <property type="term" value="C:plasma membrane"/>
    <property type="evidence" value="ECO:0007669"/>
    <property type="project" value="UniProtKB-SubCell"/>
</dbReference>
<protein>
    <submittedName>
        <fullName evidence="8">Cation antiporter subunit</fullName>
    </submittedName>
</protein>
<evidence type="ECO:0000256" key="4">
    <source>
        <dbReference type="ARBA" id="ARBA00022692"/>
    </source>
</evidence>